<gene>
    <name evidence="4" type="ORF">AB5J52_32375</name>
</gene>
<dbReference type="CDD" id="cd13891">
    <property type="entry name" value="CuRO_3_CotA_like"/>
    <property type="match status" value="1"/>
</dbReference>
<feature type="domain" description="Plastocyanin-like" evidence="3">
    <location>
        <begin position="160"/>
        <end position="234"/>
    </location>
</feature>
<feature type="domain" description="Plastocyanin-like" evidence="2">
    <location>
        <begin position="474"/>
        <end position="582"/>
    </location>
</feature>
<evidence type="ECO:0000256" key="1">
    <source>
        <dbReference type="ARBA" id="ARBA00010609"/>
    </source>
</evidence>
<organism evidence="4">
    <name type="scientific">Streptomyces sp. R39</name>
    <dbReference type="NCBI Taxonomy" id="3238631"/>
    <lineage>
        <taxon>Bacteria</taxon>
        <taxon>Bacillati</taxon>
        <taxon>Actinomycetota</taxon>
        <taxon>Actinomycetes</taxon>
        <taxon>Kitasatosporales</taxon>
        <taxon>Streptomycetaceae</taxon>
        <taxon>Streptomyces</taxon>
    </lineage>
</organism>
<dbReference type="GO" id="GO:0016491">
    <property type="term" value="F:oxidoreductase activity"/>
    <property type="evidence" value="ECO:0007669"/>
    <property type="project" value="InterPro"/>
</dbReference>
<dbReference type="AlphaFoldDB" id="A0AB39QYP0"/>
<evidence type="ECO:0000259" key="3">
    <source>
        <dbReference type="Pfam" id="PF07732"/>
    </source>
</evidence>
<dbReference type="SUPFAM" id="SSF49503">
    <property type="entry name" value="Cupredoxins"/>
    <property type="match status" value="3"/>
</dbReference>
<dbReference type="EMBL" id="CP163441">
    <property type="protein sequence ID" value="XDQ46580.1"/>
    <property type="molecule type" value="Genomic_DNA"/>
</dbReference>
<name>A0AB39QYP0_9ACTN</name>
<proteinExistence type="inferred from homology"/>
<evidence type="ECO:0000313" key="4">
    <source>
        <dbReference type="EMBL" id="XDQ46580.1"/>
    </source>
</evidence>
<dbReference type="PANTHER" id="PTHR48267:SF1">
    <property type="entry name" value="BILIRUBIN OXIDASE"/>
    <property type="match status" value="1"/>
</dbReference>
<protein>
    <submittedName>
        <fullName evidence="4">Multicopper oxidase family protein</fullName>
    </submittedName>
</protein>
<accession>A0AB39QYP0</accession>
<dbReference type="InterPro" id="IPR011707">
    <property type="entry name" value="Cu-oxidase-like_N"/>
</dbReference>
<comment type="similarity">
    <text evidence="1">Belongs to the multicopper oxidase family.</text>
</comment>
<dbReference type="CDD" id="cd13844">
    <property type="entry name" value="CuRO_1_BOD_CotA_like"/>
    <property type="match status" value="1"/>
</dbReference>
<dbReference type="Pfam" id="PF07732">
    <property type="entry name" value="Cu-oxidase_3"/>
    <property type="match status" value="1"/>
</dbReference>
<evidence type="ECO:0000259" key="2">
    <source>
        <dbReference type="Pfam" id="PF07731"/>
    </source>
</evidence>
<dbReference type="Gene3D" id="2.60.40.420">
    <property type="entry name" value="Cupredoxins - blue copper proteins"/>
    <property type="match status" value="3"/>
</dbReference>
<dbReference type="RefSeq" id="WP_369225577.1">
    <property type="nucleotide sequence ID" value="NZ_CP163441.1"/>
</dbReference>
<sequence>MQAGSAMGGAFFLRGLGMPTAARAAPLRTLPSVTDSLYRAPIADPLAVPRFANALPRPPRIDMTAGGTRTLRASPVDQDVLGGGLGLTTPVWGFGHYGGQPGSGVSISYPGPTLVALKDVPVHVYWANDLPFRHLLPVDNSIHWAFRHTDHTIAKNGVPSVVHLHGAHVEPRSDGHPDGWYTATGTHGPLFAGTRFSYENTQEAATLWYHDHTVGITRLNIYAGLSGFYFLRDPHELSLIEHHELPSGPYEIELVIQDRMFYPDGRLAYPDAPAASPGWPGGPSVQPEFFGQVILVNGKAWPHLDVEPRQYRLRLLNGSNSRFYRLSVGGSWPFPVTQIATEDGFLYRPLPLDKPVVISPGERVDLVADFRGLRGSRFTLTNDAPTPFPDGTAVAAPADEILQLRVSRPLDQGVPEPRLPATLRKSPFAVDKPPARTRRLLLFEKTDEFGRPRPMLGTVERGALAWTDPTTEDPALDTAEIWEVFNTTPDTHPIHLHLVRFQVLDRAPFTADQDPRTGALTNIKVGRAQPPGPAEQGPKDTVQMAPGQVTRIKALFDKRGLYVWHCHMTEHEDNDMMRNYQVG</sequence>
<reference evidence="4" key="1">
    <citation type="submission" date="2024-07" db="EMBL/GenBank/DDBJ databases">
        <authorList>
            <person name="Yu S.T."/>
        </authorList>
    </citation>
    <scope>NUCLEOTIDE SEQUENCE</scope>
    <source>
        <strain evidence="4">R39</strain>
    </source>
</reference>
<dbReference type="CDD" id="cd13868">
    <property type="entry name" value="CuRO_2_CotA_like"/>
    <property type="match status" value="1"/>
</dbReference>
<dbReference type="Pfam" id="PF07731">
    <property type="entry name" value="Cu-oxidase_2"/>
    <property type="match status" value="1"/>
</dbReference>
<dbReference type="InterPro" id="IPR011706">
    <property type="entry name" value="Cu-oxidase_C"/>
</dbReference>
<dbReference type="InterPro" id="IPR045087">
    <property type="entry name" value="Cu-oxidase_fam"/>
</dbReference>
<dbReference type="PANTHER" id="PTHR48267">
    <property type="entry name" value="CUPREDOXIN SUPERFAMILY PROTEIN"/>
    <property type="match status" value="1"/>
</dbReference>
<dbReference type="GO" id="GO:0005507">
    <property type="term" value="F:copper ion binding"/>
    <property type="evidence" value="ECO:0007669"/>
    <property type="project" value="InterPro"/>
</dbReference>
<dbReference type="InterPro" id="IPR008972">
    <property type="entry name" value="Cupredoxin"/>
</dbReference>